<dbReference type="AlphaFoldDB" id="A0A8J2WNP3"/>
<dbReference type="Proteomes" id="UP000789390">
    <property type="component" value="Unassembled WGS sequence"/>
</dbReference>
<evidence type="ECO:0008006" key="3">
    <source>
        <dbReference type="Google" id="ProtNLM"/>
    </source>
</evidence>
<accession>A0A8J2WNP3</accession>
<dbReference type="InterPro" id="IPR035899">
    <property type="entry name" value="DBL_dom_sf"/>
</dbReference>
<dbReference type="OrthoDB" id="6369081at2759"/>
<dbReference type="EMBL" id="CAKKLH010000298">
    <property type="protein sequence ID" value="CAH0109987.1"/>
    <property type="molecule type" value="Genomic_DNA"/>
</dbReference>
<reference evidence="1" key="1">
    <citation type="submission" date="2021-11" db="EMBL/GenBank/DDBJ databases">
        <authorList>
            <person name="Schell T."/>
        </authorList>
    </citation>
    <scope>NUCLEOTIDE SEQUENCE</scope>
    <source>
        <strain evidence="1">M5</strain>
    </source>
</reference>
<proteinExistence type="predicted"/>
<keyword evidence="2" id="KW-1185">Reference proteome</keyword>
<comment type="caution">
    <text evidence="1">The sequence shown here is derived from an EMBL/GenBank/DDBJ whole genome shotgun (WGS) entry which is preliminary data.</text>
</comment>
<dbReference type="Gene3D" id="1.20.900.10">
    <property type="entry name" value="Dbl homology (DH) domain"/>
    <property type="match status" value="1"/>
</dbReference>
<gene>
    <name evidence="1" type="ORF">DGAL_LOCUS13480</name>
</gene>
<protein>
    <recommendedName>
        <fullName evidence="3">B box-type domain-containing protein</fullName>
    </recommendedName>
</protein>
<name>A0A8J2WNP3_9CRUS</name>
<evidence type="ECO:0000313" key="1">
    <source>
        <dbReference type="EMBL" id="CAH0109987.1"/>
    </source>
</evidence>
<organism evidence="1 2">
    <name type="scientific">Daphnia galeata</name>
    <dbReference type="NCBI Taxonomy" id="27404"/>
    <lineage>
        <taxon>Eukaryota</taxon>
        <taxon>Metazoa</taxon>
        <taxon>Ecdysozoa</taxon>
        <taxon>Arthropoda</taxon>
        <taxon>Crustacea</taxon>
        <taxon>Branchiopoda</taxon>
        <taxon>Diplostraca</taxon>
        <taxon>Cladocera</taxon>
        <taxon>Anomopoda</taxon>
        <taxon>Daphniidae</taxon>
        <taxon>Daphnia</taxon>
    </lineage>
</organism>
<evidence type="ECO:0000313" key="2">
    <source>
        <dbReference type="Proteomes" id="UP000789390"/>
    </source>
</evidence>
<sequence length="214" mass="24713">MKSSPDTASVSAKRRHSNFQCLFIASLCIKAECVKDSPLNVLIAHGQMQCLHELITNPVLSYNSFQEVVDEIESDAHDDNLRELVENLQKDMDSLPERQTYTWQERQKTIAGAWTARRKYIFKEFVSRQPISKKNCDKCHTHNSNVAVRCMTCKQHLCQKCDINSHLHSPFHRRLLMLSENLQNLLPDQFIDEESNIITKDVCVPCFVPDECSF</sequence>